<dbReference type="SUPFAM" id="SSF48576">
    <property type="entry name" value="Terpenoid synthases"/>
    <property type="match status" value="1"/>
</dbReference>
<name>A0AAU2K109_9ACTN</name>
<evidence type="ECO:0008006" key="2">
    <source>
        <dbReference type="Google" id="ProtNLM"/>
    </source>
</evidence>
<dbReference type="Gene3D" id="1.10.600.10">
    <property type="entry name" value="Farnesyl Diphosphate Synthase"/>
    <property type="match status" value="1"/>
</dbReference>
<reference evidence="1" key="1">
    <citation type="submission" date="2022-10" db="EMBL/GenBank/DDBJ databases">
        <title>The complete genomes of actinobacterial strains from the NBC collection.</title>
        <authorList>
            <person name="Joergensen T.S."/>
            <person name="Alvarez Arevalo M."/>
            <person name="Sterndorff E.B."/>
            <person name="Faurdal D."/>
            <person name="Vuksanovic O."/>
            <person name="Mourched A.-S."/>
            <person name="Charusanti P."/>
            <person name="Shaw S."/>
            <person name="Blin K."/>
            <person name="Weber T."/>
        </authorList>
    </citation>
    <scope>NUCLEOTIDE SEQUENCE</scope>
    <source>
        <strain evidence="1">NBC_00049</strain>
    </source>
</reference>
<sequence>MALARRRADSTQHETLRALVGDPALDENDASRVRGLFMATGALAEVERLIATRYQRAEQVLSSPPGRFPPDVVNALLTLARGSTERTA</sequence>
<dbReference type="AlphaFoldDB" id="A0AAU2K109"/>
<proteinExistence type="predicted"/>
<dbReference type="InterPro" id="IPR008949">
    <property type="entry name" value="Isoprenoid_synthase_dom_sf"/>
</dbReference>
<protein>
    <recommendedName>
        <fullName evidence="2">Polyprenyl synthetase</fullName>
    </recommendedName>
</protein>
<dbReference type="EMBL" id="CP108264">
    <property type="protein sequence ID" value="WTU77439.1"/>
    <property type="molecule type" value="Genomic_DNA"/>
</dbReference>
<organism evidence="1">
    <name type="scientific">Streptomyces sp. NBC_00049</name>
    <dbReference type="NCBI Taxonomy" id="2903617"/>
    <lineage>
        <taxon>Bacteria</taxon>
        <taxon>Bacillati</taxon>
        <taxon>Actinomycetota</taxon>
        <taxon>Actinomycetes</taxon>
        <taxon>Kitasatosporales</taxon>
        <taxon>Streptomycetaceae</taxon>
        <taxon>Streptomyces</taxon>
    </lineage>
</organism>
<gene>
    <name evidence="1" type="ORF">OG327_31220</name>
</gene>
<evidence type="ECO:0000313" key="1">
    <source>
        <dbReference type="EMBL" id="WTU77439.1"/>
    </source>
</evidence>
<accession>A0AAU2K109</accession>